<keyword evidence="4" id="KW-1185">Reference proteome</keyword>
<dbReference type="Pfam" id="PF17032">
    <property type="entry name" value="Zn_ribbon_15"/>
    <property type="match status" value="1"/>
</dbReference>
<evidence type="ECO:0000259" key="2">
    <source>
        <dbReference type="Pfam" id="PF17032"/>
    </source>
</evidence>
<dbReference type="Proteomes" id="UP000431264">
    <property type="component" value="Unassembled WGS sequence"/>
</dbReference>
<organism evidence="3 4">
    <name type="scientific">Flavobacterium profundi</name>
    <dbReference type="NCBI Taxonomy" id="1774945"/>
    <lineage>
        <taxon>Bacteria</taxon>
        <taxon>Pseudomonadati</taxon>
        <taxon>Bacteroidota</taxon>
        <taxon>Flavobacteriia</taxon>
        <taxon>Flavobacteriales</taxon>
        <taxon>Flavobacteriaceae</taxon>
        <taxon>Flavobacterium</taxon>
    </lineage>
</organism>
<feature type="transmembrane region" description="Helical" evidence="1">
    <location>
        <begin position="99"/>
        <end position="118"/>
    </location>
</feature>
<dbReference type="AlphaFoldDB" id="A0A6I4IU00"/>
<sequence length="278" mass="31998">MLFLFGTRATRIHRKVLEDNTECVNCNNQNTLIATTYSRYFHIFWIPFLPVGKTTILECSHCKKSYAESDLNETIKQSLVKSQEADPPKSPTWQGCGCLLIFAFVIFSTLSMLIGYLFNKDEIDESMDDVRSEYLQDDIAKTRNNPDKKTDSLSFYIKTCVDISIEGIDMDQIRYYSKINEDKLLILLKVGDMKKIEPSSRKELVYAVQNCLDFITKEKKYQTYIAVDGKWNMLLVKTPQGSDLGGKFADSKLLLPFYDTKLKVKEKNQDTATEDTEE</sequence>
<dbReference type="RefSeq" id="WP_140998732.1">
    <property type="nucleotide sequence ID" value="NZ_VDCZ01000011.1"/>
</dbReference>
<evidence type="ECO:0000256" key="1">
    <source>
        <dbReference type="SAM" id="Phobius"/>
    </source>
</evidence>
<reference evidence="4" key="1">
    <citation type="submission" date="2019-05" db="EMBL/GenBank/DDBJ databases">
        <title>Flavobacterium profundi sp. nov., isolated from a deep-sea seamount.</title>
        <authorList>
            <person name="Zhang D.-C."/>
        </authorList>
    </citation>
    <scope>NUCLEOTIDE SEQUENCE [LARGE SCALE GENOMIC DNA]</scope>
    <source>
        <strain evidence="4">TP390</strain>
    </source>
</reference>
<feature type="domain" description="Zinc-ribbon 15" evidence="2">
    <location>
        <begin position="22"/>
        <end position="70"/>
    </location>
</feature>
<name>A0A6I4IU00_9FLAO</name>
<keyword evidence="1" id="KW-0472">Membrane</keyword>
<accession>A0A6I4IU00</accession>
<evidence type="ECO:0000313" key="3">
    <source>
        <dbReference type="EMBL" id="MVO10305.1"/>
    </source>
</evidence>
<evidence type="ECO:0000313" key="4">
    <source>
        <dbReference type="Proteomes" id="UP000431264"/>
    </source>
</evidence>
<dbReference type="EMBL" id="WQLW01000011">
    <property type="protein sequence ID" value="MVO10305.1"/>
    <property type="molecule type" value="Genomic_DNA"/>
</dbReference>
<keyword evidence="1" id="KW-0812">Transmembrane</keyword>
<dbReference type="OrthoDB" id="766141at2"/>
<comment type="caution">
    <text evidence="3">The sequence shown here is derived from an EMBL/GenBank/DDBJ whole genome shotgun (WGS) entry which is preliminary data.</text>
</comment>
<proteinExistence type="predicted"/>
<gene>
    <name evidence="3" type="ORF">GOQ30_14120</name>
</gene>
<keyword evidence="1" id="KW-1133">Transmembrane helix</keyword>
<dbReference type="InterPro" id="IPR031493">
    <property type="entry name" value="Zinc_ribbon_15"/>
</dbReference>
<protein>
    <submittedName>
        <fullName evidence="3">Zinc-ribbon domain-containing protein</fullName>
    </submittedName>
</protein>